<evidence type="ECO:0000256" key="1">
    <source>
        <dbReference type="ARBA" id="ARBA00022553"/>
    </source>
</evidence>
<dbReference type="Proteomes" id="UP000197424">
    <property type="component" value="Chromosome"/>
</dbReference>
<dbReference type="InterPro" id="IPR039420">
    <property type="entry name" value="WalR-like"/>
</dbReference>
<dbReference type="GO" id="GO:0000976">
    <property type="term" value="F:transcription cis-regulatory region binding"/>
    <property type="evidence" value="ECO:0007669"/>
    <property type="project" value="TreeGrafter"/>
</dbReference>
<dbReference type="GO" id="GO:0005829">
    <property type="term" value="C:cytosol"/>
    <property type="evidence" value="ECO:0007669"/>
    <property type="project" value="TreeGrafter"/>
</dbReference>
<dbReference type="Pfam" id="PF00072">
    <property type="entry name" value="Response_reg"/>
    <property type="match status" value="1"/>
</dbReference>
<evidence type="ECO:0000313" key="10">
    <source>
        <dbReference type="EMBL" id="ASJ25099.1"/>
    </source>
</evidence>
<dbReference type="InterPro" id="IPR011006">
    <property type="entry name" value="CheY-like_superfamily"/>
</dbReference>
<feature type="domain" description="Response regulatory" evidence="8">
    <location>
        <begin position="3"/>
        <end position="117"/>
    </location>
</feature>
<feature type="domain" description="OmpR/PhoB-type" evidence="9">
    <location>
        <begin position="133"/>
        <end position="231"/>
    </location>
</feature>
<feature type="DNA-binding region" description="OmpR/PhoB-type" evidence="7">
    <location>
        <begin position="133"/>
        <end position="231"/>
    </location>
</feature>
<keyword evidence="4 7" id="KW-0238">DNA-binding</keyword>
<dbReference type="InterPro" id="IPR036388">
    <property type="entry name" value="WH-like_DNA-bd_sf"/>
</dbReference>
<evidence type="ECO:0000256" key="5">
    <source>
        <dbReference type="ARBA" id="ARBA00023163"/>
    </source>
</evidence>
<dbReference type="PANTHER" id="PTHR48111">
    <property type="entry name" value="REGULATOR OF RPOS"/>
    <property type="match status" value="1"/>
</dbReference>
<dbReference type="EMBL" id="CP022115">
    <property type="protein sequence ID" value="ASJ25099.1"/>
    <property type="molecule type" value="Genomic_DNA"/>
</dbReference>
<feature type="modified residue" description="4-aspartylphosphate" evidence="6">
    <location>
        <position position="52"/>
    </location>
</feature>
<dbReference type="SUPFAM" id="SSF52172">
    <property type="entry name" value="CheY-like"/>
    <property type="match status" value="1"/>
</dbReference>
<keyword evidence="1 6" id="KW-0597">Phosphoprotein</keyword>
<dbReference type="PANTHER" id="PTHR48111:SF1">
    <property type="entry name" value="TWO-COMPONENT RESPONSE REGULATOR ORR33"/>
    <property type="match status" value="1"/>
</dbReference>
<gene>
    <name evidence="10" type="ORF">LHGZ1_2268</name>
</gene>
<evidence type="ECO:0000256" key="2">
    <source>
        <dbReference type="ARBA" id="ARBA00023012"/>
    </source>
</evidence>
<dbReference type="OrthoDB" id="9802426at2"/>
<dbReference type="InterPro" id="IPR016032">
    <property type="entry name" value="Sig_transdc_resp-reg_C-effctor"/>
</dbReference>
<dbReference type="SUPFAM" id="SSF46894">
    <property type="entry name" value="C-terminal effector domain of the bipartite response regulators"/>
    <property type="match status" value="1"/>
</dbReference>
<evidence type="ECO:0000256" key="3">
    <source>
        <dbReference type="ARBA" id="ARBA00023015"/>
    </source>
</evidence>
<evidence type="ECO:0000256" key="4">
    <source>
        <dbReference type="ARBA" id="ARBA00023125"/>
    </source>
</evidence>
<dbReference type="AlphaFoldDB" id="A0A248LKR5"/>
<dbReference type="PROSITE" id="PS50110">
    <property type="entry name" value="RESPONSE_REGULATORY"/>
    <property type="match status" value="1"/>
</dbReference>
<dbReference type="GO" id="GO:0000156">
    <property type="term" value="F:phosphorelay response regulator activity"/>
    <property type="evidence" value="ECO:0007669"/>
    <property type="project" value="TreeGrafter"/>
</dbReference>
<dbReference type="FunFam" id="3.40.50.2300:FF:000001">
    <property type="entry name" value="DNA-binding response regulator PhoB"/>
    <property type="match status" value="1"/>
</dbReference>
<organism evidence="10 11">
    <name type="scientific">Laribacter hongkongensis</name>
    <dbReference type="NCBI Taxonomy" id="168471"/>
    <lineage>
        <taxon>Bacteria</taxon>
        <taxon>Pseudomonadati</taxon>
        <taxon>Pseudomonadota</taxon>
        <taxon>Betaproteobacteria</taxon>
        <taxon>Neisseriales</taxon>
        <taxon>Aquaspirillaceae</taxon>
        <taxon>Laribacter</taxon>
    </lineage>
</organism>
<dbReference type="SMART" id="SM00862">
    <property type="entry name" value="Trans_reg_C"/>
    <property type="match status" value="1"/>
</dbReference>
<keyword evidence="3" id="KW-0805">Transcription regulation</keyword>
<dbReference type="InterPro" id="IPR001789">
    <property type="entry name" value="Sig_transdc_resp-reg_receiver"/>
</dbReference>
<evidence type="ECO:0000313" key="11">
    <source>
        <dbReference type="Proteomes" id="UP000197424"/>
    </source>
</evidence>
<evidence type="ECO:0000256" key="7">
    <source>
        <dbReference type="PROSITE-ProRule" id="PRU01091"/>
    </source>
</evidence>
<dbReference type="Pfam" id="PF00486">
    <property type="entry name" value="Trans_reg_C"/>
    <property type="match status" value="1"/>
</dbReference>
<name>A0A248LKR5_9NEIS</name>
<dbReference type="GO" id="GO:0006355">
    <property type="term" value="P:regulation of DNA-templated transcription"/>
    <property type="evidence" value="ECO:0007669"/>
    <property type="project" value="InterPro"/>
</dbReference>
<accession>A0A248LKR5</accession>
<dbReference type="CDD" id="cd00383">
    <property type="entry name" value="trans_reg_C"/>
    <property type="match status" value="1"/>
</dbReference>
<evidence type="ECO:0000259" key="8">
    <source>
        <dbReference type="PROSITE" id="PS50110"/>
    </source>
</evidence>
<keyword evidence="5" id="KW-0804">Transcription</keyword>
<protein>
    <submittedName>
        <fullName evidence="10">DNA-binding response regulator</fullName>
    </submittedName>
</protein>
<dbReference type="InterPro" id="IPR001867">
    <property type="entry name" value="OmpR/PhoB-type_DNA-bd"/>
</dbReference>
<dbReference type="Gene3D" id="1.10.10.10">
    <property type="entry name" value="Winged helix-like DNA-binding domain superfamily/Winged helix DNA-binding domain"/>
    <property type="match status" value="1"/>
</dbReference>
<dbReference type="PROSITE" id="PS51755">
    <property type="entry name" value="OMPR_PHOB"/>
    <property type="match status" value="1"/>
</dbReference>
<proteinExistence type="predicted"/>
<dbReference type="CDD" id="cd17574">
    <property type="entry name" value="REC_OmpR"/>
    <property type="match status" value="1"/>
</dbReference>
<evidence type="ECO:0000259" key="9">
    <source>
        <dbReference type="PROSITE" id="PS51755"/>
    </source>
</evidence>
<reference evidence="11" key="1">
    <citation type="submission" date="2017-06" db="EMBL/GenBank/DDBJ databases">
        <title>Whole genome sequence of Laribacter hongkongensis LHGZ1.</title>
        <authorList>
            <person name="Chen D."/>
            <person name="Wu H."/>
            <person name="Chen J."/>
        </authorList>
    </citation>
    <scope>NUCLEOTIDE SEQUENCE [LARGE SCALE GENOMIC DNA]</scope>
    <source>
        <strain evidence="11">LHGZ1</strain>
    </source>
</reference>
<keyword evidence="2" id="KW-0902">Two-component regulatory system</keyword>
<dbReference type="RefSeq" id="WP_088861114.1">
    <property type="nucleotide sequence ID" value="NZ_CP022115.1"/>
</dbReference>
<dbReference type="SMART" id="SM00448">
    <property type="entry name" value="REC"/>
    <property type="match status" value="1"/>
</dbReference>
<dbReference type="Gene3D" id="6.10.250.690">
    <property type="match status" value="1"/>
</dbReference>
<evidence type="ECO:0000256" key="6">
    <source>
        <dbReference type="PROSITE-ProRule" id="PRU00169"/>
    </source>
</evidence>
<sequence length="233" mass="25406">MNHILVVDDDSDIRDVLGLLLQRHGFAVTCVADGVAALELLARQHVDLLVLDVNMPGPDGLEVCRQLRERAAVLPILFLSALGRDADKVAGLMAGGDDYLVKPFSSAELVARITAQLRRVNRFAPAAAVPDNPQCLRAGVLQVDLDTCRVRVAGQPVTLTEREFRLLALLARRPERVFSLEELHQGAWDNHDPVADKTIMAHISNLRHKLGAAGGAGLVETVWGFGYRLRSTT</sequence>
<dbReference type="Gene3D" id="3.40.50.2300">
    <property type="match status" value="1"/>
</dbReference>
<dbReference type="GO" id="GO:0032993">
    <property type="term" value="C:protein-DNA complex"/>
    <property type="evidence" value="ECO:0007669"/>
    <property type="project" value="TreeGrafter"/>
</dbReference>